<dbReference type="AlphaFoldDB" id="A0A8D8T6Q6"/>
<dbReference type="EMBL" id="HBUF01252900">
    <property type="protein sequence ID" value="CAG6680639.1"/>
    <property type="molecule type" value="Transcribed_RNA"/>
</dbReference>
<name>A0A8D8T6Q6_9HEMI</name>
<protein>
    <submittedName>
        <fullName evidence="1">Uncharacterized protein</fullName>
    </submittedName>
</protein>
<sequence>MQSQADYTRYYSNNSSSLITTTTPMAESAQPMYTQQPPLYIPPDTNYASSSSCPPPEYNNIIIPPDDFIGWDDLITRDQIERNRAQPVDQDMFKLPTMINQLGTQTCFNDYDFVYFLNIFNVPLWRMICEQKLVKFEKDKYFVCEYLLLIFNVISVLPEHNTYALKDLDKIIKFPGIVTKKKKLMSPSVSKIFTLHAIIIKNVFNTLIRKTENHHPVWTQNLTENLGKLRAAFAESAELHKNISTNTTKHNYEDIVKCFESVYPINKKTNTKRKQDSFQACQPKRPSTQKDLGKLMECMNKDNEDAVGADAAGVEQTYEKIAHECVTPPDSTFEMDLEMLDNLNEFFRATTANMPLTNPISTFASIYDHVHSVYVHDCSLCDFRQHLAVMNYGADAAPVENSSHTINLEFNEMKSWLMANSDISDSVYDAISAARVEMMKSFVRHFATVDAVVGDIGRIYDQMAAFFSESENNLPPSSGDRINLRQVKNVYLGHEPPRTTELQTLIYKMWSKFKIELDKQSLQMSKEVCDLLMADHSRNLINFEIQNRGIFMHDIGLTWVQVFKNLVFKPGSWPNRRD</sequence>
<accession>A0A8D8T6Q6</accession>
<reference evidence="1" key="1">
    <citation type="submission" date="2021-05" db="EMBL/GenBank/DDBJ databases">
        <authorList>
            <person name="Alioto T."/>
            <person name="Alioto T."/>
            <person name="Gomez Garrido J."/>
        </authorList>
    </citation>
    <scope>NUCLEOTIDE SEQUENCE</scope>
</reference>
<organism evidence="1">
    <name type="scientific">Cacopsylla melanoneura</name>
    <dbReference type="NCBI Taxonomy" id="428564"/>
    <lineage>
        <taxon>Eukaryota</taxon>
        <taxon>Metazoa</taxon>
        <taxon>Ecdysozoa</taxon>
        <taxon>Arthropoda</taxon>
        <taxon>Hexapoda</taxon>
        <taxon>Insecta</taxon>
        <taxon>Pterygota</taxon>
        <taxon>Neoptera</taxon>
        <taxon>Paraneoptera</taxon>
        <taxon>Hemiptera</taxon>
        <taxon>Sternorrhyncha</taxon>
        <taxon>Psylloidea</taxon>
        <taxon>Psyllidae</taxon>
        <taxon>Psyllinae</taxon>
        <taxon>Cacopsylla</taxon>
    </lineage>
</organism>
<proteinExistence type="predicted"/>
<evidence type="ECO:0000313" key="1">
    <source>
        <dbReference type="EMBL" id="CAG6680639.1"/>
    </source>
</evidence>